<sequence length="53" mass="5586">MFVVVVTPPLIICQILGIPAADTAHIISMSLFITGVASFIQMKRFGPVGTGLL</sequence>
<dbReference type="InterPro" id="IPR006043">
    <property type="entry name" value="NCS2"/>
</dbReference>
<protein>
    <recommendedName>
        <fullName evidence="9">Xanthine permease</fullName>
    </recommendedName>
</protein>
<keyword evidence="4" id="KW-0812">Transmembrane</keyword>
<dbReference type="PANTHER" id="PTHR42810:SF2">
    <property type="entry name" value="PURINE PERMEASE C1399.01C-RELATED"/>
    <property type="match status" value="1"/>
</dbReference>
<dbReference type="Pfam" id="PF00860">
    <property type="entry name" value="Xan_ur_permease"/>
    <property type="match status" value="1"/>
</dbReference>
<evidence type="ECO:0000256" key="5">
    <source>
        <dbReference type="ARBA" id="ARBA00022989"/>
    </source>
</evidence>
<comment type="caution">
    <text evidence="7">The sequence shown here is derived from an EMBL/GenBank/DDBJ whole genome shotgun (WGS) entry which is preliminary data.</text>
</comment>
<organism evidence="7 8">
    <name type="scientific">Zobellella aerophila</name>
    <dbReference type="NCBI Taxonomy" id="870480"/>
    <lineage>
        <taxon>Bacteria</taxon>
        <taxon>Pseudomonadati</taxon>
        <taxon>Pseudomonadota</taxon>
        <taxon>Gammaproteobacteria</taxon>
        <taxon>Aeromonadales</taxon>
        <taxon>Aeromonadaceae</taxon>
        <taxon>Zobellella</taxon>
    </lineage>
</organism>
<proteinExistence type="inferred from homology"/>
<accession>A0ABP6WB82</accession>
<evidence type="ECO:0000313" key="8">
    <source>
        <dbReference type="Proteomes" id="UP001500795"/>
    </source>
</evidence>
<evidence type="ECO:0000256" key="6">
    <source>
        <dbReference type="ARBA" id="ARBA00023136"/>
    </source>
</evidence>
<evidence type="ECO:0000256" key="3">
    <source>
        <dbReference type="ARBA" id="ARBA00022448"/>
    </source>
</evidence>
<evidence type="ECO:0000256" key="2">
    <source>
        <dbReference type="ARBA" id="ARBA00008821"/>
    </source>
</evidence>
<dbReference type="PANTHER" id="PTHR42810">
    <property type="entry name" value="PURINE PERMEASE C1399.01C-RELATED"/>
    <property type="match status" value="1"/>
</dbReference>
<evidence type="ECO:0000313" key="7">
    <source>
        <dbReference type="EMBL" id="GAA3546775.1"/>
    </source>
</evidence>
<keyword evidence="8" id="KW-1185">Reference proteome</keyword>
<name>A0ABP6WB82_9GAMM</name>
<keyword evidence="3" id="KW-0813">Transport</keyword>
<keyword evidence="6" id="KW-0472">Membrane</keyword>
<comment type="subcellular location">
    <subcellularLocation>
        <location evidence="1">Membrane</location>
        <topology evidence="1">Multi-pass membrane protein</topology>
    </subcellularLocation>
</comment>
<keyword evidence="5" id="KW-1133">Transmembrane helix</keyword>
<evidence type="ECO:0000256" key="1">
    <source>
        <dbReference type="ARBA" id="ARBA00004141"/>
    </source>
</evidence>
<comment type="similarity">
    <text evidence="2">Belongs to the nucleobase:cation symporter-2 (NCS2) (TC 2.A.40) family.</text>
</comment>
<dbReference type="Proteomes" id="UP001500795">
    <property type="component" value="Unassembled WGS sequence"/>
</dbReference>
<dbReference type="EMBL" id="BAABCX010000004">
    <property type="protein sequence ID" value="GAA3546775.1"/>
    <property type="molecule type" value="Genomic_DNA"/>
</dbReference>
<evidence type="ECO:0000256" key="4">
    <source>
        <dbReference type="ARBA" id="ARBA00022692"/>
    </source>
</evidence>
<evidence type="ECO:0008006" key="9">
    <source>
        <dbReference type="Google" id="ProtNLM"/>
    </source>
</evidence>
<reference evidence="8" key="1">
    <citation type="journal article" date="2019" name="Int. J. Syst. Evol. Microbiol.">
        <title>The Global Catalogue of Microorganisms (GCM) 10K type strain sequencing project: providing services to taxonomists for standard genome sequencing and annotation.</title>
        <authorList>
            <consortium name="The Broad Institute Genomics Platform"/>
            <consortium name="The Broad Institute Genome Sequencing Center for Infectious Disease"/>
            <person name="Wu L."/>
            <person name="Ma J."/>
        </authorList>
    </citation>
    <scope>NUCLEOTIDE SEQUENCE [LARGE SCALE GENOMIC DNA]</scope>
    <source>
        <strain evidence="8">JCM 17110</strain>
    </source>
</reference>
<gene>
    <name evidence="7" type="ORF">GCM10022394_28510</name>
</gene>